<dbReference type="GO" id="GO:0071555">
    <property type="term" value="P:cell wall organization"/>
    <property type="evidence" value="ECO:0007669"/>
    <property type="project" value="UniProtKB-KW"/>
</dbReference>
<evidence type="ECO:0000256" key="8">
    <source>
        <dbReference type="ARBA" id="ARBA00023316"/>
    </source>
</evidence>
<sequence>MRKGKRKHFWLIMILLMCGIILSLPYLIYKSIYFYEIRHLPDDTSPVRNPKIPETLLDIAWKEFGGIGERIMMPIHFDHYAALFLSIKPPEQSFPSSSETTTLAARLLLFRRYKHAINAAEWKRLYAAAFIWVSHHWTIDEALTTILTASYYGHGIFGIERAAKIYFQKPVNQLEKEEMASLVVILRCPGACNPWCYSENNLRQVNRLFISLEMPPLERLPHTLTPPPENACIKMVSQQR</sequence>
<keyword evidence="3" id="KW-0328">Glycosyltransferase</keyword>
<dbReference type="GO" id="GO:0009252">
    <property type="term" value="P:peptidoglycan biosynthetic process"/>
    <property type="evidence" value="ECO:0007669"/>
    <property type="project" value="UniProtKB-KW"/>
</dbReference>
<evidence type="ECO:0000259" key="12">
    <source>
        <dbReference type="Pfam" id="PF00912"/>
    </source>
</evidence>
<dbReference type="AlphaFoldDB" id="A0A081BT76"/>
<evidence type="ECO:0000256" key="6">
    <source>
        <dbReference type="ARBA" id="ARBA00022984"/>
    </source>
</evidence>
<dbReference type="InterPro" id="IPR023346">
    <property type="entry name" value="Lysozyme-like_dom_sf"/>
</dbReference>
<feature type="domain" description="Glycosyl transferase family 51" evidence="12">
    <location>
        <begin position="131"/>
        <end position="207"/>
    </location>
</feature>
<proteinExistence type="predicted"/>
<evidence type="ECO:0000256" key="9">
    <source>
        <dbReference type="ARBA" id="ARBA00044770"/>
    </source>
</evidence>
<dbReference type="SUPFAM" id="SSF53955">
    <property type="entry name" value="Lysozyme-like"/>
    <property type="match status" value="1"/>
</dbReference>
<evidence type="ECO:0000313" key="13">
    <source>
        <dbReference type="EMBL" id="GAK54607.1"/>
    </source>
</evidence>
<dbReference type="PANTHER" id="PTHR32282">
    <property type="entry name" value="BINDING PROTEIN TRANSPEPTIDASE, PUTATIVE-RELATED"/>
    <property type="match status" value="1"/>
</dbReference>
<keyword evidence="5" id="KW-0133">Cell shape</keyword>
<keyword evidence="8" id="KW-0961">Cell wall biogenesis/degradation</keyword>
<dbReference type="GO" id="GO:0008360">
    <property type="term" value="P:regulation of cell shape"/>
    <property type="evidence" value="ECO:0007669"/>
    <property type="project" value="UniProtKB-KW"/>
</dbReference>
<dbReference type="Pfam" id="PF00912">
    <property type="entry name" value="Transgly"/>
    <property type="match status" value="1"/>
</dbReference>
<keyword evidence="11" id="KW-1133">Transmembrane helix</keyword>
<evidence type="ECO:0000256" key="5">
    <source>
        <dbReference type="ARBA" id="ARBA00022960"/>
    </source>
</evidence>
<protein>
    <recommendedName>
        <fullName evidence="9">peptidoglycan glycosyltransferase</fullName>
        <ecNumber evidence="9">2.4.99.28</ecNumber>
    </recommendedName>
</protein>
<evidence type="ECO:0000256" key="3">
    <source>
        <dbReference type="ARBA" id="ARBA00022676"/>
    </source>
</evidence>
<keyword evidence="14" id="KW-1185">Reference proteome</keyword>
<dbReference type="GO" id="GO:0005886">
    <property type="term" value="C:plasma membrane"/>
    <property type="evidence" value="ECO:0007669"/>
    <property type="project" value="UniProtKB-SubCell"/>
</dbReference>
<dbReference type="EMBL" id="DF820462">
    <property type="protein sequence ID" value="GAK54607.1"/>
    <property type="molecule type" value="Genomic_DNA"/>
</dbReference>
<evidence type="ECO:0000256" key="4">
    <source>
        <dbReference type="ARBA" id="ARBA00022679"/>
    </source>
</evidence>
<dbReference type="Proteomes" id="UP000030700">
    <property type="component" value="Unassembled WGS sequence"/>
</dbReference>
<dbReference type="EC" id="2.4.99.28" evidence="9"/>
<dbReference type="PANTHER" id="PTHR32282:SF11">
    <property type="entry name" value="PENICILLIN-BINDING PROTEIN 1B"/>
    <property type="match status" value="1"/>
</dbReference>
<keyword evidence="6" id="KW-0573">Peptidoglycan synthesis</keyword>
<evidence type="ECO:0000256" key="2">
    <source>
        <dbReference type="ARBA" id="ARBA00022475"/>
    </source>
</evidence>
<evidence type="ECO:0000256" key="1">
    <source>
        <dbReference type="ARBA" id="ARBA00004236"/>
    </source>
</evidence>
<keyword evidence="11" id="KW-0812">Transmembrane</keyword>
<dbReference type="STRING" id="1499966.U14_05894"/>
<dbReference type="InterPro" id="IPR036950">
    <property type="entry name" value="PBP_transglycosylase"/>
</dbReference>
<accession>A0A081BT76</accession>
<dbReference type="Gene3D" id="1.10.3810.10">
    <property type="entry name" value="Biosynthetic peptidoglycan transglycosylase-like"/>
    <property type="match status" value="1"/>
</dbReference>
<dbReference type="GO" id="GO:0030288">
    <property type="term" value="C:outer membrane-bounded periplasmic space"/>
    <property type="evidence" value="ECO:0007669"/>
    <property type="project" value="TreeGrafter"/>
</dbReference>
<keyword evidence="4" id="KW-0808">Transferase</keyword>
<comment type="catalytic activity">
    <reaction evidence="10">
        <text>[GlcNAc-(1-&gt;4)-Mur2Ac(oyl-L-Ala-gamma-D-Glu-L-Lys-D-Ala-D-Ala)](n)-di-trans,octa-cis-undecaprenyl diphosphate + beta-D-GlcNAc-(1-&gt;4)-Mur2Ac(oyl-L-Ala-gamma-D-Glu-L-Lys-D-Ala-D-Ala)-di-trans,octa-cis-undecaprenyl diphosphate = [GlcNAc-(1-&gt;4)-Mur2Ac(oyl-L-Ala-gamma-D-Glu-L-Lys-D-Ala-D-Ala)](n+1)-di-trans,octa-cis-undecaprenyl diphosphate + di-trans,octa-cis-undecaprenyl diphosphate + H(+)</text>
        <dbReference type="Rhea" id="RHEA:23708"/>
        <dbReference type="Rhea" id="RHEA-COMP:9602"/>
        <dbReference type="Rhea" id="RHEA-COMP:9603"/>
        <dbReference type="ChEBI" id="CHEBI:15378"/>
        <dbReference type="ChEBI" id="CHEBI:58405"/>
        <dbReference type="ChEBI" id="CHEBI:60033"/>
        <dbReference type="ChEBI" id="CHEBI:78435"/>
        <dbReference type="EC" id="2.4.99.28"/>
    </reaction>
</comment>
<comment type="subcellular location">
    <subcellularLocation>
        <location evidence="1">Cell membrane</location>
    </subcellularLocation>
</comment>
<dbReference type="GO" id="GO:0008955">
    <property type="term" value="F:peptidoglycan glycosyltransferase activity"/>
    <property type="evidence" value="ECO:0007669"/>
    <property type="project" value="UniProtKB-EC"/>
</dbReference>
<dbReference type="HOGENOM" id="CLU_1154615_0_0_0"/>
<dbReference type="InterPro" id="IPR050396">
    <property type="entry name" value="Glycosyltr_51/Transpeptidase"/>
</dbReference>
<evidence type="ECO:0000256" key="7">
    <source>
        <dbReference type="ARBA" id="ARBA00023136"/>
    </source>
</evidence>
<keyword evidence="7 11" id="KW-0472">Membrane</keyword>
<evidence type="ECO:0000313" key="14">
    <source>
        <dbReference type="Proteomes" id="UP000030700"/>
    </source>
</evidence>
<gene>
    <name evidence="13" type="ORF">U14_05894</name>
</gene>
<dbReference type="InterPro" id="IPR001264">
    <property type="entry name" value="Glyco_trans_51"/>
</dbReference>
<reference evidence="13 14" key="1">
    <citation type="journal article" date="2015" name="PeerJ">
        <title>First genomic representation of candidate bacterial phylum KSB3 points to enhanced environmental sensing as a trigger of wastewater bulking.</title>
        <authorList>
            <person name="Sekiguchi Y."/>
            <person name="Ohashi A."/>
            <person name="Parks D.H."/>
            <person name="Yamauchi T."/>
            <person name="Tyson G.W."/>
            <person name="Hugenholtz P."/>
        </authorList>
    </citation>
    <scope>NUCLEOTIDE SEQUENCE [LARGE SCALE GENOMIC DNA]</scope>
</reference>
<feature type="transmembrane region" description="Helical" evidence="11">
    <location>
        <begin position="9"/>
        <end position="29"/>
    </location>
</feature>
<evidence type="ECO:0000256" key="10">
    <source>
        <dbReference type="ARBA" id="ARBA00049902"/>
    </source>
</evidence>
<organism evidence="13 14">
    <name type="scientific">Candidatus Moduliflexus flocculans</name>
    <dbReference type="NCBI Taxonomy" id="1499966"/>
    <lineage>
        <taxon>Bacteria</taxon>
        <taxon>Candidatus Moduliflexota</taxon>
        <taxon>Candidatus Moduliflexia</taxon>
        <taxon>Candidatus Moduliflexales</taxon>
        <taxon>Candidatus Moduliflexaceae</taxon>
    </lineage>
</organism>
<evidence type="ECO:0000256" key="11">
    <source>
        <dbReference type="SAM" id="Phobius"/>
    </source>
</evidence>
<name>A0A081BT76_9BACT</name>
<keyword evidence="2" id="KW-1003">Cell membrane</keyword>